<reference evidence="8 9" key="1">
    <citation type="submission" date="2019-02" db="EMBL/GenBank/DDBJ databases">
        <title>Deep-cultivation of Planctomycetes and their phenomic and genomic characterization uncovers novel biology.</title>
        <authorList>
            <person name="Wiegand S."/>
            <person name="Jogler M."/>
            <person name="Boedeker C."/>
            <person name="Pinto D."/>
            <person name="Vollmers J."/>
            <person name="Rivas-Marin E."/>
            <person name="Kohn T."/>
            <person name="Peeters S.H."/>
            <person name="Heuer A."/>
            <person name="Rast P."/>
            <person name="Oberbeckmann S."/>
            <person name="Bunk B."/>
            <person name="Jeske O."/>
            <person name="Meyerdierks A."/>
            <person name="Storesund J.E."/>
            <person name="Kallscheuer N."/>
            <person name="Luecker S."/>
            <person name="Lage O.M."/>
            <person name="Pohl T."/>
            <person name="Merkel B.J."/>
            <person name="Hornburger P."/>
            <person name="Mueller R.-W."/>
            <person name="Bruemmer F."/>
            <person name="Labrenz M."/>
            <person name="Spormann A.M."/>
            <person name="Op den Camp H."/>
            <person name="Overmann J."/>
            <person name="Amann R."/>
            <person name="Jetten M.S.M."/>
            <person name="Mascher T."/>
            <person name="Medema M.H."/>
            <person name="Devos D.P."/>
            <person name="Kaster A.-K."/>
            <person name="Ovreas L."/>
            <person name="Rohde M."/>
            <person name="Galperin M.Y."/>
            <person name="Jogler C."/>
        </authorList>
    </citation>
    <scope>NUCLEOTIDE SEQUENCE [LARGE SCALE GENOMIC DNA]</scope>
    <source>
        <strain evidence="8 9">Pan181</strain>
    </source>
</reference>
<keyword evidence="9" id="KW-1185">Reference proteome</keyword>
<evidence type="ECO:0000256" key="6">
    <source>
        <dbReference type="SAM" id="MobiDB-lite"/>
    </source>
</evidence>
<evidence type="ECO:0000256" key="4">
    <source>
        <dbReference type="ARBA" id="ARBA00022989"/>
    </source>
</evidence>
<dbReference type="KEGG" id="amuc:Pan181_37940"/>
<feature type="region of interest" description="Disordered" evidence="6">
    <location>
        <begin position="1"/>
        <end position="39"/>
    </location>
</feature>
<feature type="transmembrane region" description="Helical" evidence="7">
    <location>
        <begin position="364"/>
        <end position="389"/>
    </location>
</feature>
<dbReference type="GO" id="GO:0016020">
    <property type="term" value="C:membrane"/>
    <property type="evidence" value="ECO:0007669"/>
    <property type="project" value="UniProtKB-SubCell"/>
</dbReference>
<protein>
    <submittedName>
        <fullName evidence="8">Muropeptide transporter</fullName>
    </submittedName>
</protein>
<accession>A0A518AS89</accession>
<dbReference type="GO" id="GO:0022857">
    <property type="term" value="F:transmembrane transporter activity"/>
    <property type="evidence" value="ECO:0007669"/>
    <property type="project" value="InterPro"/>
</dbReference>
<dbReference type="SUPFAM" id="SSF103473">
    <property type="entry name" value="MFS general substrate transporter"/>
    <property type="match status" value="1"/>
</dbReference>
<feature type="transmembrane region" description="Helical" evidence="7">
    <location>
        <begin position="337"/>
        <end position="358"/>
    </location>
</feature>
<dbReference type="InterPro" id="IPR036259">
    <property type="entry name" value="MFS_trans_sf"/>
</dbReference>
<dbReference type="PANTHER" id="PTHR12778">
    <property type="entry name" value="SOLUTE CARRIER FAMILY 33 ACETYL-COA TRANSPORTER -RELATED"/>
    <property type="match status" value="1"/>
</dbReference>
<evidence type="ECO:0000256" key="7">
    <source>
        <dbReference type="SAM" id="Phobius"/>
    </source>
</evidence>
<feature type="transmembrane region" description="Helical" evidence="7">
    <location>
        <begin position="79"/>
        <end position="99"/>
    </location>
</feature>
<feature type="transmembrane region" description="Helical" evidence="7">
    <location>
        <begin position="53"/>
        <end position="72"/>
    </location>
</feature>
<proteinExistence type="predicted"/>
<dbReference type="EMBL" id="CP036278">
    <property type="protein sequence ID" value="QDU57576.1"/>
    <property type="molecule type" value="Genomic_DNA"/>
</dbReference>
<dbReference type="Gene3D" id="1.20.1250.20">
    <property type="entry name" value="MFS general substrate transporter like domains"/>
    <property type="match status" value="2"/>
</dbReference>
<feature type="transmembrane region" description="Helical" evidence="7">
    <location>
        <begin position="308"/>
        <end position="330"/>
    </location>
</feature>
<feature type="transmembrane region" description="Helical" evidence="7">
    <location>
        <begin position="213"/>
        <end position="231"/>
    </location>
</feature>
<dbReference type="Proteomes" id="UP000315750">
    <property type="component" value="Chromosome"/>
</dbReference>
<feature type="transmembrane region" description="Helical" evidence="7">
    <location>
        <begin position="401"/>
        <end position="422"/>
    </location>
</feature>
<name>A0A518AS89_9BACT</name>
<sequence length="461" mass="49870">MTDSNPTDGSQASVNQEASNPYESSAVSATSPEPNSTPVAESSAGAWSWVPSLYFAEAVPFELVMTVSLVFYKGMEVSNTAIAAYTSLLYLPWMIKPIWSPLVDVLWTKRSWIVAMQLTITLGMAGIAMCCGSTSFFMLTLACFWVLAFASATHDIAADGFYMIGMSAHQQAIFVGIRSTFYRLGIIASRGLLVMLAGKLIETSMPTSDAWSRTFYLAAGAFLIVAAYHAIMLPRREKASSDESAEPILHQLVHTIDTFVSKPGVLIGICYILLYRFAEAQLAKVAPLFMLDDRASGGLGLTETDTGFIYGTAGVLMLVIGGILGGLVVAKQGLGKWLLLMAVAINLPNLVYIALAYWLPTNIWVVTGAVAIEQFGYGFGFAGYMLYMLYLAKGAHQTSHFALCTGIMATGMMLPGMISGAIQEWIGYQWFFVWVMVATVPSFLVTMLVPIDPNFGKASAE</sequence>
<comment type="subcellular location">
    <subcellularLocation>
        <location evidence="1">Membrane</location>
        <topology evidence="1">Multi-pass membrane protein</topology>
    </subcellularLocation>
</comment>
<evidence type="ECO:0000256" key="5">
    <source>
        <dbReference type="ARBA" id="ARBA00023136"/>
    </source>
</evidence>
<keyword evidence="5 7" id="KW-0472">Membrane</keyword>
<evidence type="ECO:0000313" key="8">
    <source>
        <dbReference type="EMBL" id="QDU57576.1"/>
    </source>
</evidence>
<feature type="transmembrane region" description="Helical" evidence="7">
    <location>
        <begin position="111"/>
        <end position="129"/>
    </location>
</feature>
<organism evidence="8 9">
    <name type="scientific">Aeoliella mucimassa</name>
    <dbReference type="NCBI Taxonomy" id="2527972"/>
    <lineage>
        <taxon>Bacteria</taxon>
        <taxon>Pseudomonadati</taxon>
        <taxon>Planctomycetota</taxon>
        <taxon>Planctomycetia</taxon>
        <taxon>Pirellulales</taxon>
        <taxon>Lacipirellulaceae</taxon>
        <taxon>Aeoliella</taxon>
    </lineage>
</organism>
<feature type="transmembrane region" description="Helical" evidence="7">
    <location>
        <begin position="136"/>
        <end position="154"/>
    </location>
</feature>
<dbReference type="Pfam" id="PF07690">
    <property type="entry name" value="MFS_1"/>
    <property type="match status" value="1"/>
</dbReference>
<feature type="transmembrane region" description="Helical" evidence="7">
    <location>
        <begin position="428"/>
        <end position="449"/>
    </location>
</feature>
<keyword evidence="3 7" id="KW-0812">Transmembrane</keyword>
<evidence type="ECO:0000256" key="3">
    <source>
        <dbReference type="ARBA" id="ARBA00022692"/>
    </source>
</evidence>
<gene>
    <name evidence="8" type="ORF">Pan181_37940</name>
</gene>
<dbReference type="AlphaFoldDB" id="A0A518AS89"/>
<dbReference type="InterPro" id="IPR004752">
    <property type="entry name" value="AmpG_permease/AT-1"/>
</dbReference>
<evidence type="ECO:0000313" key="9">
    <source>
        <dbReference type="Proteomes" id="UP000315750"/>
    </source>
</evidence>
<keyword evidence="4 7" id="KW-1133">Transmembrane helix</keyword>
<dbReference type="PANTHER" id="PTHR12778:SF10">
    <property type="entry name" value="MAJOR FACILITATOR SUPERFAMILY DOMAIN-CONTAINING PROTEIN 3"/>
    <property type="match status" value="1"/>
</dbReference>
<dbReference type="InterPro" id="IPR011701">
    <property type="entry name" value="MFS"/>
</dbReference>
<keyword evidence="2" id="KW-0813">Transport</keyword>
<evidence type="ECO:0000256" key="1">
    <source>
        <dbReference type="ARBA" id="ARBA00004141"/>
    </source>
</evidence>
<evidence type="ECO:0000256" key="2">
    <source>
        <dbReference type="ARBA" id="ARBA00022448"/>
    </source>
</evidence>